<dbReference type="Gene3D" id="1.25.40.180">
    <property type="match status" value="1"/>
</dbReference>
<dbReference type="SUPFAM" id="SSF48371">
    <property type="entry name" value="ARM repeat"/>
    <property type="match status" value="1"/>
</dbReference>
<dbReference type="InterPro" id="IPR057397">
    <property type="entry name" value="HEAT_5MP1_2"/>
</dbReference>
<dbReference type="Pfam" id="PF25504">
    <property type="entry name" value="HEAT_5MP1_2"/>
    <property type="match status" value="1"/>
</dbReference>
<dbReference type="CDD" id="cd11560">
    <property type="entry name" value="W2_eIF5C_like"/>
    <property type="match status" value="1"/>
</dbReference>
<keyword evidence="5" id="KW-1185">Reference proteome</keyword>
<evidence type="ECO:0000256" key="1">
    <source>
        <dbReference type="ARBA" id="ARBA00008151"/>
    </source>
</evidence>
<dbReference type="Proteomes" id="UP001212841">
    <property type="component" value="Unassembled WGS sequence"/>
</dbReference>
<dbReference type="EMBL" id="JADGJD010000008">
    <property type="protein sequence ID" value="KAJ3057212.1"/>
    <property type="molecule type" value="Genomic_DNA"/>
</dbReference>
<dbReference type="PROSITE" id="PS51363">
    <property type="entry name" value="W2"/>
    <property type="match status" value="1"/>
</dbReference>
<dbReference type="InterPro" id="IPR016024">
    <property type="entry name" value="ARM-type_fold"/>
</dbReference>
<dbReference type="InterPro" id="IPR003307">
    <property type="entry name" value="W2_domain"/>
</dbReference>
<protein>
    <recommendedName>
        <fullName evidence="3">W2 domain-containing protein</fullName>
    </recommendedName>
</protein>
<dbReference type="GO" id="GO:0016020">
    <property type="term" value="C:membrane"/>
    <property type="evidence" value="ECO:0007669"/>
    <property type="project" value="TreeGrafter"/>
</dbReference>
<comment type="caution">
    <text evidence="4">The sequence shown here is derived from an EMBL/GenBank/DDBJ whole genome shotgun (WGS) entry which is preliminary data.</text>
</comment>
<dbReference type="SMART" id="SM00515">
    <property type="entry name" value="eIF5C"/>
    <property type="match status" value="1"/>
</dbReference>
<dbReference type="PANTHER" id="PTHR14208:SF2">
    <property type="entry name" value="PROTEIN KRASAVIETZ"/>
    <property type="match status" value="1"/>
</dbReference>
<comment type="similarity">
    <text evidence="1">Belongs to the BZW family.</text>
</comment>
<dbReference type="InterPro" id="IPR051245">
    <property type="entry name" value="eIF5-mimic_regulator"/>
</dbReference>
<dbReference type="GO" id="GO:0005737">
    <property type="term" value="C:cytoplasm"/>
    <property type="evidence" value="ECO:0007669"/>
    <property type="project" value="TreeGrafter"/>
</dbReference>
<evidence type="ECO:0000259" key="3">
    <source>
        <dbReference type="PROSITE" id="PS51363"/>
    </source>
</evidence>
<proteinExistence type="inferred from homology"/>
<evidence type="ECO:0000256" key="2">
    <source>
        <dbReference type="SAM" id="MobiDB-lite"/>
    </source>
</evidence>
<dbReference type="PANTHER" id="PTHR14208">
    <property type="entry name" value="BASIC LEUCINE ZIPPER AND W2 DOMAIN-CONTAINING PROTEIN"/>
    <property type="match status" value="1"/>
</dbReference>
<dbReference type="AlphaFoldDB" id="A0AAD5SMX5"/>
<feature type="region of interest" description="Disordered" evidence="2">
    <location>
        <begin position="1"/>
        <end position="22"/>
    </location>
</feature>
<evidence type="ECO:0000313" key="4">
    <source>
        <dbReference type="EMBL" id="KAJ3057212.1"/>
    </source>
</evidence>
<organism evidence="4 5">
    <name type="scientific">Rhizophlyctis rosea</name>
    <dbReference type="NCBI Taxonomy" id="64517"/>
    <lineage>
        <taxon>Eukaryota</taxon>
        <taxon>Fungi</taxon>
        <taxon>Fungi incertae sedis</taxon>
        <taxon>Chytridiomycota</taxon>
        <taxon>Chytridiomycota incertae sedis</taxon>
        <taxon>Chytridiomycetes</taxon>
        <taxon>Rhizophlyctidales</taxon>
        <taxon>Rhizophlyctidaceae</taxon>
        <taxon>Rhizophlyctis</taxon>
    </lineage>
</organism>
<name>A0AAD5SMX5_9FUNG</name>
<sequence length="417" mass="47835">MSTQPAAKPPAQPQFKLKQRKREAVTKYEPEAFRDNLLKLIPEDNTDFEKYTSILELNESKFDYKRYAEPLFEILIVGGLIAPGGVIEDGPRRNPFSIFSGENTKEAVKARVDIMNKLIRRYKYLQRKLEETLEHVLQYVNKFGDDAEKLARAVGIFTATQLVPITVLTNLIKEHLVKEGASLQFVTGVFKSYLDEQSIDHLGSTLKKAGVDDKLLDFFPPNKRQEEHLARHFEAEGLKPLVEYYKKRQQFAIKEQLKGKLSDMFSSGSSTPQEVATYIKQQVQANSWSEGDVIPIVWDGLVAAVDWSSRPEQIEAQINKQLTQWGKVFATFSTTPKTEIALLLKIQQVCYEDARFMKHYRTIVQNLYKHDVVSDSAIIYWAEKGAAAQGKTVFVKQMEPFVKWLKEQEEDESEEDE</sequence>
<evidence type="ECO:0000313" key="5">
    <source>
        <dbReference type="Proteomes" id="UP001212841"/>
    </source>
</evidence>
<accession>A0AAD5SMX5</accession>
<dbReference type="InterPro" id="IPR043510">
    <property type="entry name" value="W2_5MP1/2"/>
</dbReference>
<dbReference type="Pfam" id="PF02020">
    <property type="entry name" value="W2"/>
    <property type="match status" value="1"/>
</dbReference>
<gene>
    <name evidence="4" type="ORF">HK097_010572</name>
</gene>
<feature type="domain" description="W2" evidence="3">
    <location>
        <begin position="246"/>
        <end position="415"/>
    </location>
</feature>
<reference evidence="4" key="1">
    <citation type="submission" date="2020-05" db="EMBL/GenBank/DDBJ databases">
        <title>Phylogenomic resolution of chytrid fungi.</title>
        <authorList>
            <person name="Stajich J.E."/>
            <person name="Amses K."/>
            <person name="Simmons R."/>
            <person name="Seto K."/>
            <person name="Myers J."/>
            <person name="Bonds A."/>
            <person name="Quandt C.A."/>
            <person name="Barry K."/>
            <person name="Liu P."/>
            <person name="Grigoriev I."/>
            <person name="Longcore J.E."/>
            <person name="James T.Y."/>
        </authorList>
    </citation>
    <scope>NUCLEOTIDE SEQUENCE</scope>
    <source>
        <strain evidence="4">JEL0318</strain>
    </source>
</reference>